<name>A0ABP8V910_9GAMM</name>
<comment type="caution">
    <text evidence="7">The sequence shown here is derived from an EMBL/GenBank/DDBJ whole genome shotgun (WGS) entry which is preliminary data.</text>
</comment>
<keyword evidence="4" id="KW-0472">Membrane</keyword>
<dbReference type="Gene3D" id="3.60.21.10">
    <property type="match status" value="1"/>
</dbReference>
<dbReference type="SUPFAM" id="SSF56300">
    <property type="entry name" value="Metallo-dependent phosphatases"/>
    <property type="match status" value="1"/>
</dbReference>
<evidence type="ECO:0000256" key="2">
    <source>
        <dbReference type="ARBA" id="ARBA00022729"/>
    </source>
</evidence>
<dbReference type="CDD" id="cd00845">
    <property type="entry name" value="MPP_UshA_N_like"/>
    <property type="match status" value="1"/>
</dbReference>
<dbReference type="InterPro" id="IPR006146">
    <property type="entry name" value="5'-Nucleotdase_CS"/>
</dbReference>
<dbReference type="InterPro" id="IPR029052">
    <property type="entry name" value="Metallo-depent_PP-like"/>
</dbReference>
<dbReference type="InterPro" id="IPR008334">
    <property type="entry name" value="5'-Nucleotdase_C"/>
</dbReference>
<dbReference type="InterPro" id="IPR004843">
    <property type="entry name" value="Calcineurin-like_PHP"/>
</dbReference>
<dbReference type="InterPro" id="IPR006179">
    <property type="entry name" value="5_nucleotidase/apyrase"/>
</dbReference>
<keyword evidence="8" id="KW-1185">Reference proteome</keyword>
<feature type="domain" description="Calcineurin-like phosphoesterase" evidence="5">
    <location>
        <begin position="17"/>
        <end position="263"/>
    </location>
</feature>
<evidence type="ECO:0000256" key="1">
    <source>
        <dbReference type="ARBA" id="ARBA00006654"/>
    </source>
</evidence>
<evidence type="ECO:0000313" key="7">
    <source>
        <dbReference type="EMBL" id="GAA4651846.1"/>
    </source>
</evidence>
<sequence length="630" mass="69370">MLLLPPLIAQADDKHFTLLHTNDWQSRLLGFGPNLEYTPQTTHDDKTTGGIARLATKIKTIRAQQAAGEPLMLLDGGDFSMGTLFHTITRETGAELQLMQKLGYDAITLGNHEFDFRPDGLAQMIRSAHQAQGAIPPIVISNLFFSESGKGDASLKAVYDDQLIRRKLVLVKDGIRFGFFGLIGVDARNSAPNAKPVRIDRQIDVAKSMVTELKQQDKVDVVILLSHSGVVQNSDGLWTGEEVEYARQVPGIDIIIGGHSHTPIFEPIMINGTPIVQAGSDGQYLGEMSARLTDNGIRMTGYKLHPINDKIPGDPEISKMIAGFKAQVSEKMLTPRGYHFDQPLVKTPADLGRDYDDPRLGNLVTDAIRKATGADIGLTGNGTLRDDILQGETGVQAVSDIFRIQPLGIGEHDDEPGYPLMKAWLTGPEVKSLLEVLLLGYQTRSDAYYPRLSGIRFTYNNFRPPFDRVTRVELGDPVNGYTMMDLSDKSDRLYSIGGTSYVGSFTWIIPDISHGLLSVTPKYANGQPIANIRDAILDISPETPGIQEMKIWQAMLDYLGSLPDLDSDGLSDIPLDSTTTEQRMIADHSLNPAKLFSNSTWILWTTLGLLIILISLLGWLLTAVGRRLRR</sequence>
<feature type="domain" description="5'-Nucleotidase C-terminal" evidence="6">
    <location>
        <begin position="355"/>
        <end position="479"/>
    </location>
</feature>
<dbReference type="PANTHER" id="PTHR11575:SF24">
    <property type="entry name" value="5'-NUCLEOTIDASE"/>
    <property type="match status" value="1"/>
</dbReference>
<dbReference type="InterPro" id="IPR036907">
    <property type="entry name" value="5'-Nucleotdase_C_sf"/>
</dbReference>
<dbReference type="Pfam" id="PF00149">
    <property type="entry name" value="Metallophos"/>
    <property type="match status" value="1"/>
</dbReference>
<gene>
    <name evidence="7" type="ORF">GCM10023116_41300</name>
</gene>
<dbReference type="PANTHER" id="PTHR11575">
    <property type="entry name" value="5'-NUCLEOTIDASE-RELATED"/>
    <property type="match status" value="1"/>
</dbReference>
<accession>A0ABP8V910</accession>
<dbReference type="SUPFAM" id="SSF55816">
    <property type="entry name" value="5'-nucleotidase (syn. UDP-sugar hydrolase), C-terminal domain"/>
    <property type="match status" value="1"/>
</dbReference>
<feature type="transmembrane region" description="Helical" evidence="4">
    <location>
        <begin position="601"/>
        <end position="624"/>
    </location>
</feature>
<keyword evidence="3" id="KW-0547">Nucleotide-binding</keyword>
<organism evidence="7 8">
    <name type="scientific">Kistimonas scapharcae</name>
    <dbReference type="NCBI Taxonomy" id="1036133"/>
    <lineage>
        <taxon>Bacteria</taxon>
        <taxon>Pseudomonadati</taxon>
        <taxon>Pseudomonadota</taxon>
        <taxon>Gammaproteobacteria</taxon>
        <taxon>Oceanospirillales</taxon>
        <taxon>Endozoicomonadaceae</taxon>
        <taxon>Kistimonas</taxon>
    </lineage>
</organism>
<keyword evidence="4" id="KW-0812">Transmembrane</keyword>
<evidence type="ECO:0000313" key="8">
    <source>
        <dbReference type="Proteomes" id="UP001500604"/>
    </source>
</evidence>
<comment type="similarity">
    <text evidence="1 3">Belongs to the 5'-nucleotidase family.</text>
</comment>
<keyword evidence="3 7" id="KW-0378">Hydrolase</keyword>
<protein>
    <submittedName>
        <fullName evidence="7">Bifunctional UDP-sugar hydrolase/5'-nucleotidase</fullName>
    </submittedName>
</protein>
<dbReference type="GO" id="GO:0016787">
    <property type="term" value="F:hydrolase activity"/>
    <property type="evidence" value="ECO:0007669"/>
    <property type="project" value="UniProtKB-KW"/>
</dbReference>
<dbReference type="Proteomes" id="UP001500604">
    <property type="component" value="Unassembled WGS sequence"/>
</dbReference>
<evidence type="ECO:0000256" key="3">
    <source>
        <dbReference type="RuleBase" id="RU362119"/>
    </source>
</evidence>
<dbReference type="EMBL" id="BAABFL010000464">
    <property type="protein sequence ID" value="GAA4651846.1"/>
    <property type="molecule type" value="Genomic_DNA"/>
</dbReference>
<evidence type="ECO:0000256" key="4">
    <source>
        <dbReference type="SAM" id="Phobius"/>
    </source>
</evidence>
<dbReference type="Gene3D" id="3.90.780.10">
    <property type="entry name" value="5'-Nucleotidase, C-terminal domain"/>
    <property type="match status" value="1"/>
</dbReference>
<keyword evidence="2" id="KW-0732">Signal</keyword>
<evidence type="ECO:0000259" key="6">
    <source>
        <dbReference type="Pfam" id="PF02872"/>
    </source>
</evidence>
<dbReference type="Pfam" id="PF02872">
    <property type="entry name" value="5_nucleotid_C"/>
    <property type="match status" value="1"/>
</dbReference>
<proteinExistence type="inferred from homology"/>
<keyword evidence="4" id="KW-1133">Transmembrane helix</keyword>
<evidence type="ECO:0000259" key="5">
    <source>
        <dbReference type="Pfam" id="PF00149"/>
    </source>
</evidence>
<dbReference type="PRINTS" id="PR01607">
    <property type="entry name" value="APYRASEFAMLY"/>
</dbReference>
<reference evidence="8" key="1">
    <citation type="journal article" date="2019" name="Int. J. Syst. Evol. Microbiol.">
        <title>The Global Catalogue of Microorganisms (GCM) 10K type strain sequencing project: providing services to taxonomists for standard genome sequencing and annotation.</title>
        <authorList>
            <consortium name="The Broad Institute Genomics Platform"/>
            <consortium name="The Broad Institute Genome Sequencing Center for Infectious Disease"/>
            <person name="Wu L."/>
            <person name="Ma J."/>
        </authorList>
    </citation>
    <scope>NUCLEOTIDE SEQUENCE [LARGE SCALE GENOMIC DNA]</scope>
    <source>
        <strain evidence="8">JCM 17805</strain>
    </source>
</reference>
<dbReference type="PROSITE" id="PS00786">
    <property type="entry name" value="5_NUCLEOTIDASE_2"/>
    <property type="match status" value="1"/>
</dbReference>